<dbReference type="InterPro" id="IPR036282">
    <property type="entry name" value="Glutathione-S-Trfase_C_sf"/>
</dbReference>
<comment type="pathway">
    <text evidence="2">Purine metabolism; AMP biosynthesis via de novo pathway; AMP from IMP: step 2/2.</text>
</comment>
<dbReference type="PROSITE" id="PS00163">
    <property type="entry name" value="FUMARATE_LYASES"/>
    <property type="match status" value="1"/>
</dbReference>
<sequence>MAGFAYRLSREREILSQIEIFGKFARAVGNYNAHLVAYPEIESHDYMARVFNSIILFNNILVDFDRDIWGYISLGYFKQITKAGEIGSSTMRHKVNPIYFENSEGNCGIANGGLSHLSTKLPTSRIQEHGHRVRTFPSCLQSALQGIAKLQETPCLNPHDVWSHDPLLPQDPILRARARFWAKFFDQKVIHSTALALHSEGEDQERAVKLAREHPQTRNRHLHPTFPSPHTPAHPQLVLDQKPPLQHVLDQQPQPSHRRATAPPASAAAPSPPLHMDQQLSPSCGHPTTHLRQAEACLELSTTVKQPLLQRPPSCLRSPSLHSATKLVSCEEKYLGIESDAKVLNQVDLRLNEKKLVDDEVRAIEVMRRYGVPEPYEKLKELTRGRAVTRESIREFIEGLSIPIKAKKSLLDLTPQSYTGEAEELAKKLNLLRSSVNDAKRS</sequence>
<dbReference type="InterPro" id="IPR047136">
    <property type="entry name" value="PurB_bact"/>
</dbReference>
<evidence type="ECO:0000256" key="1">
    <source>
        <dbReference type="ARBA" id="ARBA00004706"/>
    </source>
</evidence>
<dbReference type="InterPro" id="IPR020557">
    <property type="entry name" value="Fumarate_lyase_CS"/>
</dbReference>
<dbReference type="GO" id="GO:0006188">
    <property type="term" value="P:IMP biosynthetic process"/>
    <property type="evidence" value="ECO:0007669"/>
    <property type="project" value="InterPro"/>
</dbReference>
<dbReference type="SUPFAM" id="SSF48557">
    <property type="entry name" value="L-aspartase-like"/>
    <property type="match status" value="1"/>
</dbReference>
<comment type="pathway">
    <text evidence="1">Purine metabolism; IMP biosynthesis via de novo pathway; 5-amino-1-(5-phospho-D-ribosyl)imidazole-4-carboxamide from 5-amino-1-(5-phospho-D-ribosyl)imidazole-4-carboxylate: step 2/2.</text>
</comment>
<accession>A0A8X8YKW0</accession>
<reference evidence="6" key="2">
    <citation type="submission" date="2020-08" db="EMBL/GenBank/DDBJ databases">
        <title>Plant Genome Project.</title>
        <authorList>
            <person name="Zhang R.-G."/>
        </authorList>
    </citation>
    <scope>NUCLEOTIDE SEQUENCE</scope>
    <source>
        <strain evidence="6">Huo1</strain>
        <tissue evidence="6">Leaf</tissue>
    </source>
</reference>
<dbReference type="Gene3D" id="1.20.1050.10">
    <property type="match status" value="1"/>
</dbReference>
<dbReference type="Pfam" id="PF08328">
    <property type="entry name" value="ASL_C"/>
    <property type="match status" value="1"/>
</dbReference>
<feature type="region of interest" description="Disordered" evidence="3">
    <location>
        <begin position="213"/>
        <end position="288"/>
    </location>
</feature>
<evidence type="ECO:0000256" key="3">
    <source>
        <dbReference type="SAM" id="MobiDB-lite"/>
    </source>
</evidence>
<dbReference type="PANTHER" id="PTHR43411:SF1">
    <property type="entry name" value="ADENYLOSUCCINATE LYASE"/>
    <property type="match status" value="1"/>
</dbReference>
<dbReference type="GO" id="GO:0004018">
    <property type="term" value="F:N6-(1,2-dicarboxyethyl)AMP AMP-lyase (fumarate-forming) activity"/>
    <property type="evidence" value="ECO:0007669"/>
    <property type="project" value="InterPro"/>
</dbReference>
<feature type="domain" description="Adenylosuccinate lyase PurB C-terminal" evidence="5">
    <location>
        <begin position="365"/>
        <end position="419"/>
    </location>
</feature>
<dbReference type="Pfam" id="PF00206">
    <property type="entry name" value="Lyase_1"/>
    <property type="match status" value="1"/>
</dbReference>
<keyword evidence="7" id="KW-1185">Reference proteome</keyword>
<dbReference type="Proteomes" id="UP000298416">
    <property type="component" value="Unassembled WGS sequence"/>
</dbReference>
<feature type="domain" description="Fumarate lyase N-terminal" evidence="4">
    <location>
        <begin position="40"/>
        <end position="108"/>
    </location>
</feature>
<dbReference type="AlphaFoldDB" id="A0A8X8YKW0"/>
<name>A0A8X8YKW0_SALSN</name>
<evidence type="ECO:0000259" key="5">
    <source>
        <dbReference type="Pfam" id="PF08328"/>
    </source>
</evidence>
<protein>
    <recommendedName>
        <fullName evidence="8">Adenylosuccinate lyase</fullName>
    </recommendedName>
</protein>
<evidence type="ECO:0008006" key="8">
    <source>
        <dbReference type="Google" id="ProtNLM"/>
    </source>
</evidence>
<dbReference type="InterPro" id="IPR008948">
    <property type="entry name" value="L-Aspartase-like"/>
</dbReference>
<evidence type="ECO:0000259" key="4">
    <source>
        <dbReference type="Pfam" id="PF00206"/>
    </source>
</evidence>
<gene>
    <name evidence="6" type="ORF">SASPL_109891</name>
</gene>
<dbReference type="InterPro" id="IPR013539">
    <property type="entry name" value="PurB_C"/>
</dbReference>
<comment type="caution">
    <text evidence="6">The sequence shown here is derived from an EMBL/GenBank/DDBJ whole genome shotgun (WGS) entry which is preliminary data.</text>
</comment>
<dbReference type="SUPFAM" id="SSF47616">
    <property type="entry name" value="GST C-terminal domain-like"/>
    <property type="match status" value="1"/>
</dbReference>
<evidence type="ECO:0000313" key="6">
    <source>
        <dbReference type="EMBL" id="KAG6431806.1"/>
    </source>
</evidence>
<evidence type="ECO:0000313" key="7">
    <source>
        <dbReference type="Proteomes" id="UP000298416"/>
    </source>
</evidence>
<evidence type="ECO:0000256" key="2">
    <source>
        <dbReference type="ARBA" id="ARBA00004734"/>
    </source>
</evidence>
<reference evidence="6" key="1">
    <citation type="submission" date="2018-01" db="EMBL/GenBank/DDBJ databases">
        <authorList>
            <person name="Mao J.F."/>
        </authorList>
    </citation>
    <scope>NUCLEOTIDE SEQUENCE</scope>
    <source>
        <strain evidence="6">Huo1</strain>
        <tissue evidence="6">Leaf</tissue>
    </source>
</reference>
<dbReference type="EMBL" id="PNBA02000003">
    <property type="protein sequence ID" value="KAG6431806.1"/>
    <property type="molecule type" value="Genomic_DNA"/>
</dbReference>
<dbReference type="PANTHER" id="PTHR43411">
    <property type="entry name" value="ADENYLOSUCCINATE LYASE"/>
    <property type="match status" value="1"/>
</dbReference>
<dbReference type="Gene3D" id="1.20.200.10">
    <property type="entry name" value="Fumarase/aspartase (Central domain)"/>
    <property type="match status" value="1"/>
</dbReference>
<dbReference type="Gene3D" id="1.10.40.30">
    <property type="entry name" value="Fumarase/aspartase (C-terminal domain)"/>
    <property type="match status" value="1"/>
</dbReference>
<proteinExistence type="predicted"/>
<dbReference type="InterPro" id="IPR022761">
    <property type="entry name" value="Fumarate_lyase_N"/>
</dbReference>
<organism evidence="6">
    <name type="scientific">Salvia splendens</name>
    <name type="common">Scarlet sage</name>
    <dbReference type="NCBI Taxonomy" id="180675"/>
    <lineage>
        <taxon>Eukaryota</taxon>
        <taxon>Viridiplantae</taxon>
        <taxon>Streptophyta</taxon>
        <taxon>Embryophyta</taxon>
        <taxon>Tracheophyta</taxon>
        <taxon>Spermatophyta</taxon>
        <taxon>Magnoliopsida</taxon>
        <taxon>eudicotyledons</taxon>
        <taxon>Gunneridae</taxon>
        <taxon>Pentapetalae</taxon>
        <taxon>asterids</taxon>
        <taxon>lamiids</taxon>
        <taxon>Lamiales</taxon>
        <taxon>Lamiaceae</taxon>
        <taxon>Nepetoideae</taxon>
        <taxon>Mentheae</taxon>
        <taxon>Salviinae</taxon>
        <taxon>Salvia</taxon>
        <taxon>Salvia subgen. Calosphace</taxon>
        <taxon>core Calosphace</taxon>
    </lineage>
</organism>